<evidence type="ECO:0000313" key="1">
    <source>
        <dbReference type="EMBL" id="AES77385.1"/>
    </source>
</evidence>
<dbReference type="Gramene" id="rna38318">
    <property type="protein sequence ID" value="RHN44226.1"/>
    <property type="gene ID" value="gene38318"/>
</dbReference>
<protein>
    <submittedName>
        <fullName evidence="1 3">Uncharacterized protein</fullName>
    </submittedName>
</protein>
<organism evidence="1 4">
    <name type="scientific">Medicago truncatula</name>
    <name type="common">Barrel medic</name>
    <name type="synonym">Medicago tribuloides</name>
    <dbReference type="NCBI Taxonomy" id="3880"/>
    <lineage>
        <taxon>Eukaryota</taxon>
        <taxon>Viridiplantae</taxon>
        <taxon>Streptophyta</taxon>
        <taxon>Embryophyta</taxon>
        <taxon>Tracheophyta</taxon>
        <taxon>Spermatophyta</taxon>
        <taxon>Magnoliopsida</taxon>
        <taxon>eudicotyledons</taxon>
        <taxon>Gunneridae</taxon>
        <taxon>Pentapetalae</taxon>
        <taxon>rosids</taxon>
        <taxon>fabids</taxon>
        <taxon>Fabales</taxon>
        <taxon>Fabaceae</taxon>
        <taxon>Papilionoideae</taxon>
        <taxon>50 kb inversion clade</taxon>
        <taxon>NPAAA clade</taxon>
        <taxon>Hologalegina</taxon>
        <taxon>IRL clade</taxon>
        <taxon>Trifolieae</taxon>
        <taxon>Medicago</taxon>
    </lineage>
</organism>
<name>G7KZX3_MEDTR</name>
<evidence type="ECO:0000313" key="2">
    <source>
        <dbReference type="EMBL" id="RHN44226.1"/>
    </source>
</evidence>
<dbReference type="EMBL" id="CM001223">
    <property type="protein sequence ID" value="AES77385.1"/>
    <property type="molecule type" value="Genomic_DNA"/>
</dbReference>
<dbReference type="EMBL" id="PSQE01000007">
    <property type="protein sequence ID" value="RHN44226.1"/>
    <property type="molecule type" value="Genomic_DNA"/>
</dbReference>
<proteinExistence type="predicted"/>
<keyword evidence="4" id="KW-1185">Reference proteome</keyword>
<dbReference type="EnsemblPlants" id="AES77385">
    <property type="protein sequence ID" value="AES77385"/>
    <property type="gene ID" value="MTR_7g009990"/>
</dbReference>
<evidence type="ECO:0000313" key="3">
    <source>
        <dbReference type="EnsemblPlants" id="AES77385"/>
    </source>
</evidence>
<dbReference type="HOGENOM" id="CLU_1715980_0_0_1"/>
<dbReference type="PaxDb" id="3880-AES77385"/>
<reference evidence="1 4" key="2">
    <citation type="journal article" date="2014" name="BMC Genomics">
        <title>An improved genome release (version Mt4.0) for the model legume Medicago truncatula.</title>
        <authorList>
            <person name="Tang H."/>
            <person name="Krishnakumar V."/>
            <person name="Bidwell S."/>
            <person name="Rosen B."/>
            <person name="Chan A."/>
            <person name="Zhou S."/>
            <person name="Gentzbittel L."/>
            <person name="Childs K.L."/>
            <person name="Yandell M."/>
            <person name="Gundlach H."/>
            <person name="Mayer K.F."/>
            <person name="Schwartz D.C."/>
            <person name="Town C.D."/>
        </authorList>
    </citation>
    <scope>GENOME REANNOTATION</scope>
    <source>
        <strain evidence="3 4">cv. Jemalong A17</strain>
    </source>
</reference>
<dbReference type="AlphaFoldDB" id="G7KZX3"/>
<reference evidence="1 4" key="1">
    <citation type="journal article" date="2011" name="Nature">
        <title>The Medicago genome provides insight into the evolution of rhizobial symbioses.</title>
        <authorList>
            <person name="Young N.D."/>
            <person name="Debelle F."/>
            <person name="Oldroyd G.E."/>
            <person name="Geurts R."/>
            <person name="Cannon S.B."/>
            <person name="Udvardi M.K."/>
            <person name="Benedito V.A."/>
            <person name="Mayer K.F."/>
            <person name="Gouzy J."/>
            <person name="Schoof H."/>
            <person name="Van de Peer Y."/>
            <person name="Proost S."/>
            <person name="Cook D.R."/>
            <person name="Meyers B.C."/>
            <person name="Spannagl M."/>
            <person name="Cheung F."/>
            <person name="De Mita S."/>
            <person name="Krishnakumar V."/>
            <person name="Gundlach H."/>
            <person name="Zhou S."/>
            <person name="Mudge J."/>
            <person name="Bharti A.K."/>
            <person name="Murray J.D."/>
            <person name="Naoumkina M.A."/>
            <person name="Rosen B."/>
            <person name="Silverstein K.A."/>
            <person name="Tang H."/>
            <person name="Rombauts S."/>
            <person name="Zhao P.X."/>
            <person name="Zhou P."/>
            <person name="Barbe V."/>
            <person name="Bardou P."/>
            <person name="Bechner M."/>
            <person name="Bellec A."/>
            <person name="Berger A."/>
            <person name="Berges H."/>
            <person name="Bidwell S."/>
            <person name="Bisseling T."/>
            <person name="Choisne N."/>
            <person name="Couloux A."/>
            <person name="Denny R."/>
            <person name="Deshpande S."/>
            <person name="Dai X."/>
            <person name="Doyle J.J."/>
            <person name="Dudez A.M."/>
            <person name="Farmer A.D."/>
            <person name="Fouteau S."/>
            <person name="Franken C."/>
            <person name="Gibelin C."/>
            <person name="Gish J."/>
            <person name="Goldstein S."/>
            <person name="Gonzalez A.J."/>
            <person name="Green P.J."/>
            <person name="Hallab A."/>
            <person name="Hartog M."/>
            <person name="Hua A."/>
            <person name="Humphray S.J."/>
            <person name="Jeong D.H."/>
            <person name="Jing Y."/>
            <person name="Jocker A."/>
            <person name="Kenton S.M."/>
            <person name="Kim D.J."/>
            <person name="Klee K."/>
            <person name="Lai H."/>
            <person name="Lang C."/>
            <person name="Lin S."/>
            <person name="Macmil S.L."/>
            <person name="Magdelenat G."/>
            <person name="Matthews L."/>
            <person name="McCorrison J."/>
            <person name="Monaghan E.L."/>
            <person name="Mun J.H."/>
            <person name="Najar F.Z."/>
            <person name="Nicholson C."/>
            <person name="Noirot C."/>
            <person name="O'Bleness M."/>
            <person name="Paule C.R."/>
            <person name="Poulain J."/>
            <person name="Prion F."/>
            <person name="Qin B."/>
            <person name="Qu C."/>
            <person name="Retzel E.F."/>
            <person name="Riddle C."/>
            <person name="Sallet E."/>
            <person name="Samain S."/>
            <person name="Samson N."/>
            <person name="Sanders I."/>
            <person name="Saurat O."/>
            <person name="Scarpelli C."/>
            <person name="Schiex T."/>
            <person name="Segurens B."/>
            <person name="Severin A.J."/>
            <person name="Sherrier D.J."/>
            <person name="Shi R."/>
            <person name="Sims S."/>
            <person name="Singer S.R."/>
            <person name="Sinharoy S."/>
            <person name="Sterck L."/>
            <person name="Viollet A."/>
            <person name="Wang B.B."/>
            <person name="Wang K."/>
            <person name="Wang M."/>
            <person name="Wang X."/>
            <person name="Warfsmann J."/>
            <person name="Weissenbach J."/>
            <person name="White D.D."/>
            <person name="White J.D."/>
            <person name="Wiley G.B."/>
            <person name="Wincker P."/>
            <person name="Xing Y."/>
            <person name="Yang L."/>
            <person name="Yao Z."/>
            <person name="Ying F."/>
            <person name="Zhai J."/>
            <person name="Zhou L."/>
            <person name="Zuber A."/>
            <person name="Denarie J."/>
            <person name="Dixon R.A."/>
            <person name="May G.D."/>
            <person name="Schwartz D.C."/>
            <person name="Rogers J."/>
            <person name="Quetier F."/>
            <person name="Town C.D."/>
            <person name="Roe B.A."/>
        </authorList>
    </citation>
    <scope>NUCLEOTIDE SEQUENCE [LARGE SCALE GENOMIC DNA]</scope>
    <source>
        <strain evidence="1">A17</strain>
        <strain evidence="3 4">cv. Jemalong A17</strain>
    </source>
</reference>
<accession>G7KZX3</accession>
<dbReference type="Proteomes" id="UP000002051">
    <property type="component" value="Unassembled WGS sequence"/>
</dbReference>
<gene>
    <name evidence="1" type="ordered locus">MTR_7g009990</name>
    <name evidence="2" type="ORF">MtrunA17_Chr7g0217071</name>
</gene>
<reference evidence="3" key="3">
    <citation type="submission" date="2015-04" db="UniProtKB">
        <authorList>
            <consortium name="EnsemblPlants"/>
        </authorList>
    </citation>
    <scope>IDENTIFICATION</scope>
    <source>
        <strain evidence="3">cv. Jemalong A17</strain>
    </source>
</reference>
<reference evidence="2" key="4">
    <citation type="journal article" date="2018" name="Nat. Plants">
        <title>Whole-genome landscape of Medicago truncatula symbiotic genes.</title>
        <authorList>
            <person name="Pecrix Y."/>
            <person name="Gamas P."/>
            <person name="Carrere S."/>
        </authorList>
    </citation>
    <scope>NUCLEOTIDE SEQUENCE</scope>
    <source>
        <tissue evidence="2">Leaves</tissue>
    </source>
</reference>
<evidence type="ECO:0000313" key="4">
    <source>
        <dbReference type="Proteomes" id="UP000002051"/>
    </source>
</evidence>
<dbReference type="Proteomes" id="UP000265566">
    <property type="component" value="Chromosome 7"/>
</dbReference>
<sequence length="153" mass="17425">MSCCTEISLERILDGVGSMAKLCDTHFIVGREKGLRFKYANATKATRIICQVKPSYYSEVGDVGLILHITSKTNILYDIMIRLIDGATHVSRHLEIKVLCEHRKKCKSIIYEGYMYFSYASFFEREMTTIFPFLCSSVYGECAGPKEESIYST</sequence>